<accession>A0A1E7ESS3</accession>
<dbReference type="Proteomes" id="UP000095751">
    <property type="component" value="Unassembled WGS sequence"/>
</dbReference>
<gene>
    <name evidence="3" type="ORF">FRACYDRAFT_249240</name>
</gene>
<feature type="signal peptide" evidence="2">
    <location>
        <begin position="1"/>
        <end position="21"/>
    </location>
</feature>
<evidence type="ECO:0000256" key="1">
    <source>
        <dbReference type="SAM" id="MobiDB-lite"/>
    </source>
</evidence>
<dbReference type="OrthoDB" id="61321at2759"/>
<protein>
    <submittedName>
        <fullName evidence="3">Uncharacterized protein</fullName>
    </submittedName>
</protein>
<evidence type="ECO:0000313" key="4">
    <source>
        <dbReference type="Proteomes" id="UP000095751"/>
    </source>
</evidence>
<dbReference type="EMBL" id="KV784378">
    <property type="protein sequence ID" value="OEU08896.1"/>
    <property type="molecule type" value="Genomic_DNA"/>
</dbReference>
<dbReference type="Gene3D" id="2.60.40.1190">
    <property type="match status" value="1"/>
</dbReference>
<feature type="chain" id="PRO_5009192293" evidence="2">
    <location>
        <begin position="22"/>
        <end position="274"/>
    </location>
</feature>
<organism evidence="3 4">
    <name type="scientific">Fragilariopsis cylindrus CCMP1102</name>
    <dbReference type="NCBI Taxonomy" id="635003"/>
    <lineage>
        <taxon>Eukaryota</taxon>
        <taxon>Sar</taxon>
        <taxon>Stramenopiles</taxon>
        <taxon>Ochrophyta</taxon>
        <taxon>Bacillariophyta</taxon>
        <taxon>Bacillariophyceae</taxon>
        <taxon>Bacillariophycidae</taxon>
        <taxon>Bacillariales</taxon>
        <taxon>Bacillariaceae</taxon>
        <taxon>Fragilariopsis</taxon>
    </lineage>
</organism>
<dbReference type="SUPFAM" id="SSF49344">
    <property type="entry name" value="CBD9-like"/>
    <property type="match status" value="1"/>
</dbReference>
<reference evidence="3 4" key="1">
    <citation type="submission" date="2016-09" db="EMBL/GenBank/DDBJ databases">
        <title>Extensive genetic diversity and differential bi-allelic expression allows diatom success in the polar Southern Ocean.</title>
        <authorList>
            <consortium name="DOE Joint Genome Institute"/>
            <person name="Mock T."/>
            <person name="Otillar R.P."/>
            <person name="Strauss J."/>
            <person name="Dupont C."/>
            <person name="Frickenhaus S."/>
            <person name="Maumus F."/>
            <person name="Mcmullan M."/>
            <person name="Sanges R."/>
            <person name="Schmutz J."/>
            <person name="Toseland A."/>
            <person name="Valas R."/>
            <person name="Veluchamy A."/>
            <person name="Ward B.J."/>
            <person name="Allen A."/>
            <person name="Barry K."/>
            <person name="Falciatore A."/>
            <person name="Ferrante M."/>
            <person name="Fortunato A.E."/>
            <person name="Gloeckner G."/>
            <person name="Gruber A."/>
            <person name="Hipkin R."/>
            <person name="Janech M."/>
            <person name="Kroth P."/>
            <person name="Leese F."/>
            <person name="Lindquist E."/>
            <person name="Lyon B.R."/>
            <person name="Martin J."/>
            <person name="Mayer C."/>
            <person name="Parker M."/>
            <person name="Quesneville H."/>
            <person name="Raymond J."/>
            <person name="Uhlig C."/>
            <person name="Valentin K.U."/>
            <person name="Worden A.Z."/>
            <person name="Armbrust E.V."/>
            <person name="Bowler C."/>
            <person name="Green B."/>
            <person name="Moulton V."/>
            <person name="Van Oosterhout C."/>
            <person name="Grigoriev I."/>
        </authorList>
    </citation>
    <scope>NUCLEOTIDE SEQUENCE [LARGE SCALE GENOMIC DNA]</scope>
    <source>
        <strain evidence="3 4">CCMP1102</strain>
    </source>
</reference>
<keyword evidence="4" id="KW-1185">Reference proteome</keyword>
<proteinExistence type="predicted"/>
<feature type="region of interest" description="Disordered" evidence="1">
    <location>
        <begin position="242"/>
        <end position="274"/>
    </location>
</feature>
<evidence type="ECO:0000313" key="3">
    <source>
        <dbReference type="EMBL" id="OEU08896.1"/>
    </source>
</evidence>
<evidence type="ECO:0000256" key="2">
    <source>
        <dbReference type="SAM" id="SignalP"/>
    </source>
</evidence>
<dbReference type="AlphaFoldDB" id="A0A1E7ESS3"/>
<feature type="compositionally biased region" description="Basic residues" evidence="1">
    <location>
        <begin position="259"/>
        <end position="274"/>
    </location>
</feature>
<keyword evidence="2" id="KW-0732">Signal</keyword>
<dbReference type="InParanoid" id="A0A1E7ESS3"/>
<dbReference type="KEGG" id="fcy:FRACYDRAFT_249240"/>
<dbReference type="CDD" id="cd09620">
    <property type="entry name" value="CBM9_like_3"/>
    <property type="match status" value="1"/>
</dbReference>
<sequence length="274" mass="30509">MNYLFLLPLLSVVALSTAGAAEETNGHGCTDATLPRLDVPHCSSGTSGVATINRRLVTLKDDFPESTVELCYTDISLELKFQAQDEISFLVNETYVNNDSIWMWTVMEAFIATGDHDPTEYLEFEVAPNNVIYTARIHNPNKDFTKHSAAFIDDWDSYPITSETTRDVEAQTWTSDVSLPLSMFNVAAPEGTHWRMNFFRTFYASSTDSTAEQEYGAWNPNKLVSFHQSPCFGKVRLDGDDKAASEKCDEPSLSGGKSSKSKSGKTKLVKRTRV</sequence>
<name>A0A1E7ESS3_9STRA</name>